<dbReference type="Pfam" id="PF14371">
    <property type="entry name" value="DUF4412"/>
    <property type="match status" value="1"/>
</dbReference>
<evidence type="ECO:0000259" key="1">
    <source>
        <dbReference type="Pfam" id="PF14371"/>
    </source>
</evidence>
<dbReference type="EMBL" id="JACIJO010000001">
    <property type="protein sequence ID" value="MBB6325627.1"/>
    <property type="molecule type" value="Genomic_DNA"/>
</dbReference>
<gene>
    <name evidence="2" type="ORF">FHS59_001242</name>
</gene>
<feature type="domain" description="DUF4412" evidence="1">
    <location>
        <begin position="103"/>
        <end position="263"/>
    </location>
</feature>
<dbReference type="Proteomes" id="UP000588604">
    <property type="component" value="Unassembled WGS sequence"/>
</dbReference>
<reference evidence="2 3" key="1">
    <citation type="submission" date="2020-08" db="EMBL/GenBank/DDBJ databases">
        <title>Genomic Encyclopedia of Type Strains, Phase IV (KMG-IV): sequencing the most valuable type-strain genomes for metagenomic binning, comparative biology and taxonomic classification.</title>
        <authorList>
            <person name="Goeker M."/>
        </authorList>
    </citation>
    <scope>NUCLEOTIDE SEQUENCE [LARGE SCALE GENOMIC DNA]</scope>
    <source>
        <strain evidence="2 3">DSM 102044</strain>
    </source>
</reference>
<evidence type="ECO:0000313" key="2">
    <source>
        <dbReference type="EMBL" id="MBB6325627.1"/>
    </source>
</evidence>
<organism evidence="2 3">
    <name type="scientific">Algoriphagus iocasae</name>
    <dbReference type="NCBI Taxonomy" id="1836499"/>
    <lineage>
        <taxon>Bacteria</taxon>
        <taxon>Pseudomonadati</taxon>
        <taxon>Bacteroidota</taxon>
        <taxon>Cytophagia</taxon>
        <taxon>Cytophagales</taxon>
        <taxon>Cyclobacteriaceae</taxon>
        <taxon>Algoriphagus</taxon>
    </lineage>
</organism>
<protein>
    <recommendedName>
        <fullName evidence="1">DUF4412 domain-containing protein</fullName>
    </recommendedName>
</protein>
<dbReference type="AlphaFoldDB" id="A0A841MJJ4"/>
<name>A0A841MJJ4_9BACT</name>
<comment type="caution">
    <text evidence="2">The sequence shown here is derived from an EMBL/GenBank/DDBJ whole genome shotgun (WGS) entry which is preliminary data.</text>
</comment>
<evidence type="ECO:0000313" key="3">
    <source>
        <dbReference type="Proteomes" id="UP000588604"/>
    </source>
</evidence>
<dbReference type="RefSeq" id="WP_184494021.1">
    <property type="nucleotide sequence ID" value="NZ_JACIJO010000001.1"/>
</dbReference>
<proteinExistence type="predicted"/>
<accession>A0A841MJJ4</accession>
<keyword evidence="3" id="KW-1185">Reference proteome</keyword>
<sequence>MKISIKTWSIFILLFSISTITEAQFINKIKKAASKGAEKAIEKKVEEEANKMVQKQLEKQLEGLFGDSEESSNPVTLDMGKILEGMGEEVETADKYDFFGYVVMEVKSTNKNGKEDEPMTMKSYLSETTDYTGLEMTDPKKPKSVMTMVYDMSNKASILLMDNEGQKSSFAYKIDINEIADDAMEDMADPMEDPELVIEKTGNTKEILGYTCDEYHVKSKDGEGTYWVTEEPIGGYVAFWGANSPFVSDKSKSKYAEHFKDFPQGNFMEMDFTSADDGSKIELKVIEVNDSASKSFVMSEYPNMMAQAAKQ</sequence>
<dbReference type="InterPro" id="IPR025524">
    <property type="entry name" value="DUF4412"/>
</dbReference>